<protein>
    <submittedName>
        <fullName evidence="2">Uncharacterized protein</fullName>
    </submittedName>
</protein>
<feature type="compositionally biased region" description="Basic residues" evidence="1">
    <location>
        <begin position="262"/>
        <end position="271"/>
    </location>
</feature>
<comment type="caution">
    <text evidence="2">The sequence shown here is derived from an EMBL/GenBank/DDBJ whole genome shotgun (WGS) entry which is preliminary data.</text>
</comment>
<evidence type="ECO:0000256" key="1">
    <source>
        <dbReference type="SAM" id="MobiDB-lite"/>
    </source>
</evidence>
<keyword evidence="3" id="KW-1185">Reference proteome</keyword>
<proteinExistence type="predicted"/>
<dbReference type="EMBL" id="JARJCM010000159">
    <property type="protein sequence ID" value="KAJ7025083.1"/>
    <property type="molecule type" value="Genomic_DNA"/>
</dbReference>
<feature type="region of interest" description="Disordered" evidence="1">
    <location>
        <begin position="162"/>
        <end position="271"/>
    </location>
</feature>
<reference evidence="2" key="1">
    <citation type="submission" date="2023-03" db="EMBL/GenBank/DDBJ databases">
        <title>Massive genome expansion in bonnet fungi (Mycena s.s.) driven by repeated elements and novel gene families across ecological guilds.</title>
        <authorList>
            <consortium name="Lawrence Berkeley National Laboratory"/>
            <person name="Harder C.B."/>
            <person name="Miyauchi S."/>
            <person name="Viragh M."/>
            <person name="Kuo A."/>
            <person name="Thoen E."/>
            <person name="Andreopoulos B."/>
            <person name="Lu D."/>
            <person name="Skrede I."/>
            <person name="Drula E."/>
            <person name="Henrissat B."/>
            <person name="Morin E."/>
            <person name="Kohler A."/>
            <person name="Barry K."/>
            <person name="LaButti K."/>
            <person name="Morin E."/>
            <person name="Salamov A."/>
            <person name="Lipzen A."/>
            <person name="Mereny Z."/>
            <person name="Hegedus B."/>
            <person name="Baldrian P."/>
            <person name="Stursova M."/>
            <person name="Weitz H."/>
            <person name="Taylor A."/>
            <person name="Grigoriev I.V."/>
            <person name="Nagy L.G."/>
            <person name="Martin F."/>
            <person name="Kauserud H."/>
        </authorList>
    </citation>
    <scope>NUCLEOTIDE SEQUENCE</scope>
    <source>
        <strain evidence="2">CBHHK200</strain>
    </source>
</reference>
<sequence length="271" mass="30607">MPGEKFTTREDQHLIHFLAEPCRIDKNYASAELYNILGGKKSPYQWSQSRKSEAYVRRARTIDGLVGKVMKAAKVLKEMKLEAPPKSKKPRKGKRKTVTVVEQEVKTKETRRTTYNVDDELDAIAADNNCSSDLVRAVFAQEKTVLATNELIVMFGKEKSRLASLPPTPYGKGDSSEEEDDDDESIVAKQSTNETVKVKRERVEDSSSEDERPTKKKAKVTAPNRSSSSKPVSHRAPTKAKNAPKYDSDSDSNKTYPEPTRTSRRSKRRRQ</sequence>
<dbReference type="Proteomes" id="UP001218188">
    <property type="component" value="Unassembled WGS sequence"/>
</dbReference>
<feature type="compositionally biased region" description="Basic and acidic residues" evidence="1">
    <location>
        <begin position="196"/>
        <end position="213"/>
    </location>
</feature>
<feature type="compositionally biased region" description="Acidic residues" evidence="1">
    <location>
        <begin position="176"/>
        <end position="185"/>
    </location>
</feature>
<evidence type="ECO:0000313" key="3">
    <source>
        <dbReference type="Proteomes" id="UP001218188"/>
    </source>
</evidence>
<dbReference type="AlphaFoldDB" id="A0AAD6SDP4"/>
<gene>
    <name evidence="2" type="ORF">C8F04DRAFT_1129615</name>
</gene>
<name>A0AAD6SDP4_9AGAR</name>
<organism evidence="2 3">
    <name type="scientific">Mycena alexandri</name>
    <dbReference type="NCBI Taxonomy" id="1745969"/>
    <lineage>
        <taxon>Eukaryota</taxon>
        <taxon>Fungi</taxon>
        <taxon>Dikarya</taxon>
        <taxon>Basidiomycota</taxon>
        <taxon>Agaricomycotina</taxon>
        <taxon>Agaricomycetes</taxon>
        <taxon>Agaricomycetidae</taxon>
        <taxon>Agaricales</taxon>
        <taxon>Marasmiineae</taxon>
        <taxon>Mycenaceae</taxon>
        <taxon>Mycena</taxon>
    </lineage>
</organism>
<accession>A0AAD6SDP4</accession>
<evidence type="ECO:0000313" key="2">
    <source>
        <dbReference type="EMBL" id="KAJ7025083.1"/>
    </source>
</evidence>